<dbReference type="InterPro" id="IPR003673">
    <property type="entry name" value="CoA-Trfase_fam_III"/>
</dbReference>
<dbReference type="EMBL" id="JAGIQL010000019">
    <property type="protein sequence ID" value="MBP0457329.1"/>
    <property type="molecule type" value="Genomic_DNA"/>
</dbReference>
<dbReference type="InterPro" id="IPR044855">
    <property type="entry name" value="CoA-Trfase_III_dom3_sf"/>
</dbReference>
<gene>
    <name evidence="2" type="ORF">JFN87_07420</name>
</gene>
<dbReference type="RefSeq" id="WP_209339101.1">
    <property type="nucleotide sequence ID" value="NZ_JAGIQL010000019.1"/>
</dbReference>
<name>A0A940RX77_9ACTN</name>
<keyword evidence="2" id="KW-0808">Transferase</keyword>
<dbReference type="Gene3D" id="3.30.1540.10">
    <property type="entry name" value="formyl-coa transferase, domain 3"/>
    <property type="match status" value="1"/>
</dbReference>
<dbReference type="SUPFAM" id="SSF89796">
    <property type="entry name" value="CoA-transferase family III (CaiB/BaiF)"/>
    <property type="match status" value="1"/>
</dbReference>
<feature type="region of interest" description="Disordered" evidence="1">
    <location>
        <begin position="330"/>
        <end position="361"/>
    </location>
</feature>
<sequence>MSADRTPHAPQAAPPRTGPLAGIRVVELAGIGPAPMAAMTLAELGADVVRVDRPVPSLVTDGLDRGRRSVVVDLKHPEGPEAVLRLAERADVLIEAYRPGVAERLGVGPVEALGRNPRLVYGRMTGWGQSGPRASTAGHDINYVSLTGALSAIGRAGGPPQVPVNLLGDFGGGSMYLLVGVMAALHHARSTGQGQVVDAAIVDGLTHLSSMVWAQRRYHGWTDERGTNLLDTGRPFYDVYETSDGGWFAVGALEPRFYAGLVELLGLPEWAGCQYDAERWPAMRAAFAAVFASRTRAEWEEVFDGSDACASPVLNWAEAVRDPHLAARGTHDTVDGGDVPSPAPRFSATPTHTAQAPGPVGGDGRRVLAEWSVRDADALLAGGAVQDA</sequence>
<evidence type="ECO:0000313" key="2">
    <source>
        <dbReference type="EMBL" id="MBP0457329.1"/>
    </source>
</evidence>
<keyword evidence="3" id="KW-1185">Reference proteome</keyword>
<dbReference type="AlphaFoldDB" id="A0A940RX77"/>
<dbReference type="InterPro" id="IPR023606">
    <property type="entry name" value="CoA-Trfase_III_dom_1_sf"/>
</dbReference>
<reference evidence="2" key="1">
    <citation type="submission" date="2021-03" db="EMBL/GenBank/DDBJ databases">
        <title>Whole genome sequence of Streptomyces bomunensis MMS17-BM035.</title>
        <authorList>
            <person name="Lee J.H."/>
        </authorList>
    </citation>
    <scope>NUCLEOTIDE SEQUENCE</scope>
    <source>
        <strain evidence="2">MMS17-BM035</strain>
    </source>
</reference>
<proteinExistence type="predicted"/>
<evidence type="ECO:0000313" key="3">
    <source>
        <dbReference type="Proteomes" id="UP000670475"/>
    </source>
</evidence>
<comment type="caution">
    <text evidence="2">The sequence shown here is derived from an EMBL/GenBank/DDBJ whole genome shotgun (WGS) entry which is preliminary data.</text>
</comment>
<organism evidence="2 3">
    <name type="scientific">Streptomyces montanisoli</name>
    <dbReference type="NCBI Taxonomy" id="2798581"/>
    <lineage>
        <taxon>Bacteria</taxon>
        <taxon>Bacillati</taxon>
        <taxon>Actinomycetota</taxon>
        <taxon>Actinomycetes</taxon>
        <taxon>Kitasatosporales</taxon>
        <taxon>Streptomycetaceae</taxon>
        <taxon>Streptomyces</taxon>
    </lineage>
</organism>
<dbReference type="PANTHER" id="PTHR48228:SF5">
    <property type="entry name" value="ALPHA-METHYLACYL-COA RACEMASE"/>
    <property type="match status" value="1"/>
</dbReference>
<dbReference type="Pfam" id="PF02515">
    <property type="entry name" value="CoA_transf_3"/>
    <property type="match status" value="1"/>
</dbReference>
<dbReference type="Gene3D" id="3.40.50.10540">
    <property type="entry name" value="Crotonobetainyl-coa:carnitine coa-transferase, domain 1"/>
    <property type="match status" value="1"/>
</dbReference>
<dbReference type="InterPro" id="IPR050509">
    <property type="entry name" value="CoA-transferase_III"/>
</dbReference>
<accession>A0A940RX77</accession>
<protein>
    <submittedName>
        <fullName evidence="2">CoA transferase</fullName>
    </submittedName>
</protein>
<dbReference type="GO" id="GO:0016740">
    <property type="term" value="F:transferase activity"/>
    <property type="evidence" value="ECO:0007669"/>
    <property type="project" value="UniProtKB-KW"/>
</dbReference>
<evidence type="ECO:0000256" key="1">
    <source>
        <dbReference type="SAM" id="MobiDB-lite"/>
    </source>
</evidence>
<dbReference type="PANTHER" id="PTHR48228">
    <property type="entry name" value="SUCCINYL-COA--D-CITRAMALATE COA-TRANSFERASE"/>
    <property type="match status" value="1"/>
</dbReference>
<dbReference type="Proteomes" id="UP000670475">
    <property type="component" value="Unassembled WGS sequence"/>
</dbReference>